<protein>
    <submittedName>
        <fullName evidence="6">RTA1 like protein</fullName>
    </submittedName>
</protein>
<dbReference type="Pfam" id="PF04479">
    <property type="entry name" value="RTA1"/>
    <property type="match status" value="1"/>
</dbReference>
<dbReference type="InterPro" id="IPR007568">
    <property type="entry name" value="RTA1"/>
</dbReference>
<proteinExistence type="predicted"/>
<feature type="transmembrane region" description="Helical" evidence="5">
    <location>
        <begin position="42"/>
        <end position="60"/>
    </location>
</feature>
<name>A0A4S9Y7N5_AURPU</name>
<comment type="caution">
    <text evidence="6">The sequence shown here is derived from an EMBL/GenBank/DDBJ whole genome shotgun (WGS) entry which is preliminary data.</text>
</comment>
<gene>
    <name evidence="6" type="ORF">D6C84_00364</name>
</gene>
<evidence type="ECO:0000256" key="5">
    <source>
        <dbReference type="SAM" id="Phobius"/>
    </source>
</evidence>
<evidence type="ECO:0000256" key="4">
    <source>
        <dbReference type="ARBA" id="ARBA00023136"/>
    </source>
</evidence>
<feature type="transmembrane region" description="Helical" evidence="5">
    <location>
        <begin position="115"/>
        <end position="142"/>
    </location>
</feature>
<dbReference type="PANTHER" id="PTHR31465">
    <property type="entry name" value="PROTEIN RTA1-RELATED"/>
    <property type="match status" value="1"/>
</dbReference>
<dbReference type="GO" id="GO:0016020">
    <property type="term" value="C:membrane"/>
    <property type="evidence" value="ECO:0007669"/>
    <property type="project" value="UniProtKB-SubCell"/>
</dbReference>
<dbReference type="Proteomes" id="UP000310039">
    <property type="component" value="Unassembled WGS sequence"/>
</dbReference>
<dbReference type="EMBL" id="QZBT01000003">
    <property type="protein sequence ID" value="THZ89059.1"/>
    <property type="molecule type" value="Genomic_DNA"/>
</dbReference>
<feature type="transmembrane region" description="Helical" evidence="5">
    <location>
        <begin position="154"/>
        <end position="179"/>
    </location>
</feature>
<dbReference type="PANTHER" id="PTHR31465:SF1">
    <property type="entry name" value="PROTEIN RTA1-RELATED"/>
    <property type="match status" value="1"/>
</dbReference>
<dbReference type="AlphaFoldDB" id="A0A4S9Y7N5"/>
<organism evidence="6 7">
    <name type="scientific">Aureobasidium pullulans</name>
    <name type="common">Black yeast</name>
    <name type="synonym">Pullularia pullulans</name>
    <dbReference type="NCBI Taxonomy" id="5580"/>
    <lineage>
        <taxon>Eukaryota</taxon>
        <taxon>Fungi</taxon>
        <taxon>Dikarya</taxon>
        <taxon>Ascomycota</taxon>
        <taxon>Pezizomycotina</taxon>
        <taxon>Dothideomycetes</taxon>
        <taxon>Dothideomycetidae</taxon>
        <taxon>Dothideales</taxon>
        <taxon>Saccotheciaceae</taxon>
        <taxon>Aureobasidium</taxon>
    </lineage>
</organism>
<evidence type="ECO:0000256" key="3">
    <source>
        <dbReference type="ARBA" id="ARBA00022989"/>
    </source>
</evidence>
<keyword evidence="3 5" id="KW-1133">Transmembrane helix</keyword>
<feature type="transmembrane region" description="Helical" evidence="5">
    <location>
        <begin position="191"/>
        <end position="207"/>
    </location>
</feature>
<comment type="subcellular location">
    <subcellularLocation>
        <location evidence="1">Membrane</location>
        <topology evidence="1">Multi-pass membrane protein</topology>
    </subcellularLocation>
</comment>
<sequence>MKDSSIIIYGYVPSLVLSIIAIVLFGLGFAGHVFLLSRYRTWYFIPIAVGTAMEIIGYIFRILSNVKDPYAVAYFVAQYFCIVVAPVLFSASIYTIASTLTNFYGREYAPLSPKLILWGFVGCDIVATLLQVAGAALVGTSYSNGNGNQETYNHILLAGLTFQVFSFAVFLIVFIWILLKARSSPRKVSPAFTASVFVAALAVYLRTCFRLAETAEGLLQNLSSHEVYFGCLEFAPMIVAVYLLMDGHPGRWLSGASMGKPALSPIMSEAY</sequence>
<evidence type="ECO:0000256" key="1">
    <source>
        <dbReference type="ARBA" id="ARBA00004141"/>
    </source>
</evidence>
<evidence type="ECO:0000313" key="6">
    <source>
        <dbReference type="EMBL" id="THZ89059.1"/>
    </source>
</evidence>
<feature type="transmembrane region" description="Helical" evidence="5">
    <location>
        <begin position="72"/>
        <end position="94"/>
    </location>
</feature>
<keyword evidence="4 5" id="KW-0472">Membrane</keyword>
<feature type="transmembrane region" description="Helical" evidence="5">
    <location>
        <begin position="6"/>
        <end position="30"/>
    </location>
</feature>
<reference evidence="6 7" key="1">
    <citation type="submission" date="2018-10" db="EMBL/GenBank/DDBJ databases">
        <title>Fifty Aureobasidium pullulans genomes reveal a recombining polyextremotolerant generalist.</title>
        <authorList>
            <person name="Gostincar C."/>
            <person name="Turk M."/>
            <person name="Zajc J."/>
            <person name="Gunde-Cimerman N."/>
        </authorList>
    </citation>
    <scope>NUCLEOTIDE SEQUENCE [LARGE SCALE GENOMIC DNA]</scope>
    <source>
        <strain evidence="6 7">EXF-3403</strain>
    </source>
</reference>
<accession>A0A4S9Y7N5</accession>
<evidence type="ECO:0000256" key="2">
    <source>
        <dbReference type="ARBA" id="ARBA00022692"/>
    </source>
</evidence>
<evidence type="ECO:0000313" key="7">
    <source>
        <dbReference type="Proteomes" id="UP000310039"/>
    </source>
</evidence>
<keyword evidence="2 5" id="KW-0812">Transmembrane</keyword>